<keyword evidence="3" id="KW-0597">Phosphoprotein</keyword>
<dbReference type="PANTHER" id="PTHR43065">
    <property type="entry name" value="SENSOR HISTIDINE KINASE"/>
    <property type="match status" value="1"/>
</dbReference>
<feature type="chain" id="PRO_5008386616" description="histidine kinase" evidence="10">
    <location>
        <begin position="20"/>
        <end position="485"/>
    </location>
</feature>
<dbReference type="PROSITE" id="PS50109">
    <property type="entry name" value="HIS_KIN"/>
    <property type="match status" value="1"/>
</dbReference>
<dbReference type="Gene3D" id="3.30.450.20">
    <property type="entry name" value="PAS domain"/>
    <property type="match status" value="1"/>
</dbReference>
<evidence type="ECO:0000313" key="13">
    <source>
        <dbReference type="EMBL" id="ANG64224.1"/>
    </source>
</evidence>
<dbReference type="EMBL" id="CP015839">
    <property type="protein sequence ID" value="ANG64224.1"/>
    <property type="molecule type" value="Genomic_DNA"/>
</dbReference>
<dbReference type="Pfam" id="PF02518">
    <property type="entry name" value="HATPase_c"/>
    <property type="match status" value="1"/>
</dbReference>
<keyword evidence="8" id="KW-0902">Two-component regulatory system</keyword>
<dbReference type="SUPFAM" id="SSF55874">
    <property type="entry name" value="ATPase domain of HSP90 chaperone/DNA topoisomerase II/histidine kinase"/>
    <property type="match status" value="1"/>
</dbReference>
<dbReference type="PROSITE" id="PS50112">
    <property type="entry name" value="PAS"/>
    <property type="match status" value="1"/>
</dbReference>
<evidence type="ECO:0000256" key="2">
    <source>
        <dbReference type="ARBA" id="ARBA00012438"/>
    </source>
</evidence>
<name>A0A1A9F1K9_9GAMM</name>
<dbReference type="STRING" id="1821621.A8C75_18250"/>
<keyword evidence="5" id="KW-0547">Nucleotide-binding</keyword>
<dbReference type="CDD" id="cd00130">
    <property type="entry name" value="PAS"/>
    <property type="match status" value="1"/>
</dbReference>
<dbReference type="AlphaFoldDB" id="A0A1A9F1K9"/>
<dbReference type="CDD" id="cd00082">
    <property type="entry name" value="HisKA"/>
    <property type="match status" value="1"/>
</dbReference>
<keyword evidence="9" id="KW-0812">Transmembrane</keyword>
<dbReference type="InterPro" id="IPR003594">
    <property type="entry name" value="HATPase_dom"/>
</dbReference>
<dbReference type="InterPro" id="IPR003661">
    <property type="entry name" value="HisK_dim/P_dom"/>
</dbReference>
<dbReference type="InterPro" id="IPR000014">
    <property type="entry name" value="PAS"/>
</dbReference>
<keyword evidence="14" id="KW-1185">Reference proteome</keyword>
<comment type="catalytic activity">
    <reaction evidence="1">
        <text>ATP + protein L-histidine = ADP + protein N-phospho-L-histidine.</text>
        <dbReference type="EC" id="2.7.13.3"/>
    </reaction>
</comment>
<dbReference type="InterPro" id="IPR005467">
    <property type="entry name" value="His_kinase_dom"/>
</dbReference>
<evidence type="ECO:0000256" key="5">
    <source>
        <dbReference type="ARBA" id="ARBA00022741"/>
    </source>
</evidence>
<dbReference type="Gene3D" id="1.10.287.130">
    <property type="match status" value="1"/>
</dbReference>
<dbReference type="Proteomes" id="UP000078070">
    <property type="component" value="Chromosome"/>
</dbReference>
<dbReference type="Gene3D" id="3.30.565.10">
    <property type="entry name" value="Histidine kinase-like ATPase, C-terminal domain"/>
    <property type="match status" value="1"/>
</dbReference>
<evidence type="ECO:0000256" key="10">
    <source>
        <dbReference type="SAM" id="SignalP"/>
    </source>
</evidence>
<sequence>MKKYLFLTLLLLQSPITHADLISLFKDADGKTNWQYVANWSSGILIILLSIAAINMFVIWRRVQKSNRALKAIRNNLEQRVLERTATLDESNRLLRESNQLLEQEVQQHVITSGLLKSSESYIRNILSSMPLMLIGLNRQGQITQWNSKAEKISGISAADALDKNLWDLYPSITVSPRQISQAMDNNETLTFKQSQPGTYHFDITVYPLQDHSESGVVILVDDVTKRVLAENMLIHHDKMSSMGELASTMAHDINKPLQAILFDLSSFQSLLNQGKGAEEGVGRELDKFGSLLADASEKGQHVESIINNLLSFARGRTEVSQLAHLPDIMDHTLELANDVLSAPSQLRFRDIRIDRQYEDDLPMVSCYVTELQQVFLSLFRHACNALGQVETADHEPCIRIELSTEYESFWIRIHHNGVALSSDEQMHLFEPYFSDSSADQALDAGKRLSFSYFVITEQHQGHMAVTSDADSGTSFHIELKLPEA</sequence>
<protein>
    <recommendedName>
        <fullName evidence="2">histidine kinase</fullName>
        <ecNumber evidence="2">2.7.13.3</ecNumber>
    </recommendedName>
</protein>
<dbReference type="InterPro" id="IPR036890">
    <property type="entry name" value="HATPase_C_sf"/>
</dbReference>
<dbReference type="SMART" id="SM00387">
    <property type="entry name" value="HATPase_c"/>
    <property type="match status" value="1"/>
</dbReference>
<reference evidence="13 14" key="2">
    <citation type="journal article" date="2018" name="Int. J. Syst. Evol. Microbiol.">
        <title>Marinobacterium aestuarii sp. nov., a benzene-degrading marine bacterium isolated from estuary sediment.</title>
        <authorList>
            <person name="Bae S.S."/>
            <person name="Jung J."/>
            <person name="Chung D."/>
            <person name="Baek K."/>
        </authorList>
    </citation>
    <scope>NUCLEOTIDE SEQUENCE [LARGE SCALE GENOMIC DNA]</scope>
    <source>
        <strain evidence="13 14">ST58-10</strain>
    </source>
</reference>
<evidence type="ECO:0000313" key="14">
    <source>
        <dbReference type="Proteomes" id="UP000078070"/>
    </source>
</evidence>
<organism evidence="13 14">
    <name type="scientific">Marinobacterium aestuarii</name>
    <dbReference type="NCBI Taxonomy" id="1821621"/>
    <lineage>
        <taxon>Bacteria</taxon>
        <taxon>Pseudomonadati</taxon>
        <taxon>Pseudomonadota</taxon>
        <taxon>Gammaproteobacteria</taxon>
        <taxon>Oceanospirillales</taxon>
        <taxon>Oceanospirillaceae</taxon>
        <taxon>Marinobacterium</taxon>
    </lineage>
</organism>
<keyword evidence="9" id="KW-0472">Membrane</keyword>
<dbReference type="GO" id="GO:0006355">
    <property type="term" value="P:regulation of DNA-templated transcription"/>
    <property type="evidence" value="ECO:0007669"/>
    <property type="project" value="InterPro"/>
</dbReference>
<keyword evidence="10" id="KW-0732">Signal</keyword>
<dbReference type="GO" id="GO:0000155">
    <property type="term" value="F:phosphorelay sensor kinase activity"/>
    <property type="evidence" value="ECO:0007669"/>
    <property type="project" value="InterPro"/>
</dbReference>
<dbReference type="NCBIfam" id="TIGR00229">
    <property type="entry name" value="sensory_box"/>
    <property type="match status" value="1"/>
</dbReference>
<dbReference type="SMART" id="SM00388">
    <property type="entry name" value="HisKA"/>
    <property type="match status" value="1"/>
</dbReference>
<evidence type="ECO:0000256" key="3">
    <source>
        <dbReference type="ARBA" id="ARBA00022553"/>
    </source>
</evidence>
<dbReference type="GO" id="GO:0005524">
    <property type="term" value="F:ATP binding"/>
    <property type="evidence" value="ECO:0007669"/>
    <property type="project" value="UniProtKB-KW"/>
</dbReference>
<dbReference type="Pfam" id="PF00989">
    <property type="entry name" value="PAS"/>
    <property type="match status" value="1"/>
</dbReference>
<dbReference type="KEGG" id="mars:A8C75_18250"/>
<evidence type="ECO:0000256" key="7">
    <source>
        <dbReference type="ARBA" id="ARBA00022840"/>
    </source>
</evidence>
<dbReference type="InterPro" id="IPR035965">
    <property type="entry name" value="PAS-like_dom_sf"/>
</dbReference>
<feature type="transmembrane region" description="Helical" evidence="9">
    <location>
        <begin position="43"/>
        <end position="60"/>
    </location>
</feature>
<proteinExistence type="predicted"/>
<feature type="domain" description="PAS" evidence="12">
    <location>
        <begin position="119"/>
        <end position="170"/>
    </location>
</feature>
<evidence type="ECO:0000259" key="11">
    <source>
        <dbReference type="PROSITE" id="PS50109"/>
    </source>
</evidence>
<feature type="signal peptide" evidence="10">
    <location>
        <begin position="1"/>
        <end position="19"/>
    </location>
</feature>
<gene>
    <name evidence="13" type="ORF">A8C75_18250</name>
</gene>
<dbReference type="Pfam" id="PF00512">
    <property type="entry name" value="HisKA"/>
    <property type="match status" value="1"/>
</dbReference>
<evidence type="ECO:0000256" key="8">
    <source>
        <dbReference type="ARBA" id="ARBA00023012"/>
    </source>
</evidence>
<dbReference type="EC" id="2.7.13.3" evidence="2"/>
<evidence type="ECO:0000256" key="6">
    <source>
        <dbReference type="ARBA" id="ARBA00022777"/>
    </source>
</evidence>
<dbReference type="OrthoDB" id="1931120at2"/>
<feature type="domain" description="Histidine kinase" evidence="11">
    <location>
        <begin position="249"/>
        <end position="484"/>
    </location>
</feature>
<dbReference type="InterPro" id="IPR013767">
    <property type="entry name" value="PAS_fold"/>
</dbReference>
<keyword evidence="6 13" id="KW-0418">Kinase</keyword>
<evidence type="ECO:0000256" key="9">
    <source>
        <dbReference type="SAM" id="Phobius"/>
    </source>
</evidence>
<evidence type="ECO:0000259" key="12">
    <source>
        <dbReference type="PROSITE" id="PS50112"/>
    </source>
</evidence>
<dbReference type="SMART" id="SM00091">
    <property type="entry name" value="PAS"/>
    <property type="match status" value="1"/>
</dbReference>
<dbReference type="InterPro" id="IPR036097">
    <property type="entry name" value="HisK_dim/P_sf"/>
</dbReference>
<evidence type="ECO:0000256" key="4">
    <source>
        <dbReference type="ARBA" id="ARBA00022679"/>
    </source>
</evidence>
<dbReference type="PANTHER" id="PTHR43065:SF10">
    <property type="entry name" value="PEROXIDE STRESS-ACTIVATED HISTIDINE KINASE MAK3"/>
    <property type="match status" value="1"/>
</dbReference>
<accession>A0A1A9F1K9</accession>
<dbReference type="RefSeq" id="WP_067385642.1">
    <property type="nucleotide sequence ID" value="NZ_CP015839.1"/>
</dbReference>
<keyword evidence="4" id="KW-0808">Transferase</keyword>
<reference evidence="14" key="1">
    <citation type="submission" date="2016-05" db="EMBL/GenBank/DDBJ databases">
        <authorList>
            <person name="Baek K."/>
            <person name="Yang S.-J."/>
        </authorList>
    </citation>
    <scope>NUCLEOTIDE SEQUENCE [LARGE SCALE GENOMIC DNA]</scope>
    <source>
        <strain evidence="14">ST58-10</strain>
    </source>
</reference>
<dbReference type="SUPFAM" id="SSF55785">
    <property type="entry name" value="PYP-like sensor domain (PAS domain)"/>
    <property type="match status" value="1"/>
</dbReference>
<keyword evidence="7" id="KW-0067">ATP-binding</keyword>
<dbReference type="SUPFAM" id="SSF47384">
    <property type="entry name" value="Homodimeric domain of signal transducing histidine kinase"/>
    <property type="match status" value="1"/>
</dbReference>
<keyword evidence="9" id="KW-1133">Transmembrane helix</keyword>
<evidence type="ECO:0000256" key="1">
    <source>
        <dbReference type="ARBA" id="ARBA00000085"/>
    </source>
</evidence>